<keyword evidence="1" id="KW-0547">Nucleotide-binding</keyword>
<dbReference type="GO" id="GO:0005524">
    <property type="term" value="F:ATP binding"/>
    <property type="evidence" value="ECO:0007669"/>
    <property type="project" value="UniProtKB-KW"/>
</dbReference>
<evidence type="ECO:0000313" key="2">
    <source>
        <dbReference type="Proteomes" id="UP000476696"/>
    </source>
</evidence>
<name>A0A6M2B2E9_9GAMM</name>
<dbReference type="Proteomes" id="UP000476696">
    <property type="component" value="Unassembled WGS sequence"/>
</dbReference>
<comment type="caution">
    <text evidence="1">The sequence shown here is derived from an EMBL/GenBank/DDBJ whole genome shotgun (WGS) entry which is preliminary data.</text>
</comment>
<evidence type="ECO:0000313" key="1">
    <source>
        <dbReference type="EMBL" id="NGX87416.1"/>
    </source>
</evidence>
<dbReference type="InterPro" id="IPR036890">
    <property type="entry name" value="HATPase_C_sf"/>
</dbReference>
<reference evidence="1 2" key="2">
    <citation type="submission" date="2020-03" db="EMBL/GenBank/DDBJ databases">
        <title>Rahnella aceri sp. nov., isoated from traditional Jeju Makgeolli.</title>
        <authorList>
            <person name="Kim I.S."/>
            <person name="Jeon D."/>
        </authorList>
    </citation>
    <scope>NUCLEOTIDE SEQUENCE [LARGE SCALE GENOMIC DNA]</scope>
    <source>
        <strain evidence="1 2">Lac-M11</strain>
    </source>
</reference>
<gene>
    <name evidence="1" type="ORF">GW579_10010</name>
</gene>
<protein>
    <submittedName>
        <fullName evidence="1">ATP-binding protein</fullName>
    </submittedName>
</protein>
<dbReference type="EMBL" id="JAADJS010000002">
    <property type="protein sequence ID" value="NGX87416.1"/>
    <property type="molecule type" value="Genomic_DNA"/>
</dbReference>
<reference evidence="1 2" key="1">
    <citation type="submission" date="2020-01" db="EMBL/GenBank/DDBJ databases">
        <authorList>
            <person name="Lee S.D."/>
        </authorList>
    </citation>
    <scope>NUCLEOTIDE SEQUENCE [LARGE SCALE GENOMIC DNA]</scope>
    <source>
        <strain evidence="1 2">Lac-M11</strain>
    </source>
</reference>
<dbReference type="Pfam" id="PF13589">
    <property type="entry name" value="HATPase_c_3"/>
    <property type="match status" value="1"/>
</dbReference>
<dbReference type="SUPFAM" id="SSF55874">
    <property type="entry name" value="ATPase domain of HSP90 chaperone/DNA topoisomerase II/histidine kinase"/>
    <property type="match status" value="1"/>
</dbReference>
<sequence length="491" mass="56179">MAKELCLPPSASALSESLRDLGYSLETAIADVIDNSISADSTEVSIFCLLNSKEPQMAIIDDGHGMSSQELIGAMKHGSRNPNDIRGENDLGRFGLGLKTASFSQCRQLTVVTRKNDEISAAQWDLDVVDQRDEWIINILDEEEISELGFNEYLNKNGTIVIWRKLDRMFEALSGDVRESLVNEKLAILGKHLSLVFHRFLTPDEVIKTKLKVKINGHQITAFDPFCRKIKATQMMPEEKVIVENNTVRIQPYILPHHSKLTATEYEFYQNRSDFLSNQGAYIYRNGRLMAWGDWFRMAAKGESTKLARVQIDFNNSLDEDWTIDIKKSRASPPKQVRERMKQILQKIINRSTDVHRRRGKRLFDESACPLWERYAEFDNIRYEINMQHPLIISLTNNSTNEKNIKIILNAISASLPLEMIYSDFSLSPKEMLKPKIDDNDLINSLDKIKELLKTSGIVDAEQYKSLVLSTGLFAGREAAIDEYINKEFYE</sequence>
<keyword evidence="2" id="KW-1185">Reference proteome</keyword>
<dbReference type="Gene3D" id="3.30.565.10">
    <property type="entry name" value="Histidine kinase-like ATPase, C-terminal domain"/>
    <property type="match status" value="1"/>
</dbReference>
<proteinExistence type="predicted"/>
<organism evidence="1 2">
    <name type="scientific">Rahnella contaminans</name>
    <dbReference type="NCBI Taxonomy" id="2703882"/>
    <lineage>
        <taxon>Bacteria</taxon>
        <taxon>Pseudomonadati</taxon>
        <taxon>Pseudomonadota</taxon>
        <taxon>Gammaproteobacteria</taxon>
        <taxon>Enterobacterales</taxon>
        <taxon>Yersiniaceae</taxon>
        <taxon>Rahnella</taxon>
    </lineage>
</organism>
<keyword evidence="1" id="KW-0067">ATP-binding</keyword>
<dbReference type="AlphaFoldDB" id="A0A6M2B2E9"/>
<dbReference type="RefSeq" id="WP_165058904.1">
    <property type="nucleotide sequence ID" value="NZ_JAADJS010000002.1"/>
</dbReference>
<accession>A0A6M2B2E9</accession>